<dbReference type="Proteomes" id="UP001286313">
    <property type="component" value="Unassembled WGS sequence"/>
</dbReference>
<keyword evidence="1" id="KW-0863">Zinc-finger</keyword>
<dbReference type="GO" id="GO:0042575">
    <property type="term" value="C:DNA polymerase complex"/>
    <property type="evidence" value="ECO:0007669"/>
    <property type="project" value="UniProtKB-ARBA"/>
</dbReference>
<dbReference type="InterPro" id="IPR040676">
    <property type="entry name" value="DUF5641"/>
</dbReference>
<keyword evidence="1" id="KW-0479">Metal-binding</keyword>
<dbReference type="Pfam" id="PF18701">
    <property type="entry name" value="DUF5641"/>
    <property type="match status" value="1"/>
</dbReference>
<dbReference type="InterPro" id="IPR001584">
    <property type="entry name" value="Integrase_cat-core"/>
</dbReference>
<dbReference type="PANTHER" id="PTHR47331">
    <property type="entry name" value="PHD-TYPE DOMAIN-CONTAINING PROTEIN"/>
    <property type="match status" value="1"/>
</dbReference>
<gene>
    <name evidence="5" type="ORF">Pcinc_002468</name>
</gene>
<dbReference type="SUPFAM" id="SSF56672">
    <property type="entry name" value="DNA/RNA polymerases"/>
    <property type="match status" value="1"/>
</dbReference>
<feature type="domain" description="Integrase catalytic" evidence="4">
    <location>
        <begin position="1011"/>
        <end position="1203"/>
    </location>
</feature>
<dbReference type="Gene3D" id="3.30.420.10">
    <property type="entry name" value="Ribonuclease H-like superfamily/Ribonuclease H"/>
    <property type="match status" value="1"/>
</dbReference>
<dbReference type="PROSITE" id="PS50158">
    <property type="entry name" value="ZF_CCHC"/>
    <property type="match status" value="1"/>
</dbReference>
<dbReference type="InterPro" id="IPR008042">
    <property type="entry name" value="Retrotrans_Pao"/>
</dbReference>
<reference evidence="5" key="1">
    <citation type="submission" date="2023-10" db="EMBL/GenBank/DDBJ databases">
        <title>Genome assemblies of two species of porcelain crab, Petrolisthes cinctipes and Petrolisthes manimaculis (Anomura: Porcellanidae).</title>
        <authorList>
            <person name="Angst P."/>
        </authorList>
    </citation>
    <scope>NUCLEOTIDE SEQUENCE</scope>
    <source>
        <strain evidence="5">PB745_01</strain>
        <tissue evidence="5">Gill</tissue>
    </source>
</reference>
<keyword evidence="6" id="KW-1185">Reference proteome</keyword>
<dbReference type="InterPro" id="IPR036397">
    <property type="entry name" value="RNaseH_sf"/>
</dbReference>
<accession>A0AAE1L5E0</accession>
<dbReference type="GO" id="GO:0015074">
    <property type="term" value="P:DNA integration"/>
    <property type="evidence" value="ECO:0007669"/>
    <property type="project" value="InterPro"/>
</dbReference>
<dbReference type="PANTHER" id="PTHR47331:SF1">
    <property type="entry name" value="GAG-LIKE PROTEIN"/>
    <property type="match status" value="1"/>
</dbReference>
<dbReference type="GO" id="GO:0071897">
    <property type="term" value="P:DNA biosynthetic process"/>
    <property type="evidence" value="ECO:0007669"/>
    <property type="project" value="UniProtKB-ARBA"/>
</dbReference>
<name>A0AAE1L5E0_PETCI</name>
<sequence length="1314" mass="149758">MNSDVRVTDNASKARVHATSFDSEPESLTTAVTKLQGKQEKIEECMINLTKQMSTLAENIQRTETGVKNSSECWYHGTNAHDITKCSGFQRLANNDKMDAVRQMGACFRCLRLGHVGRQCTRSVSCSECGRNHHWMIHSCLSKPEAHASSNVLSWSKALLMISSVYSNAYPITTLWDPGSDMNLITNRMAKHLGLKGRSISLEVTRVGNVCSKFETLEYNVPLNDCHGNIHNVRACGISEITSEARPVDTTSVAALWGIQDKDIARPHVSLARLRSTEKRLSKRGAKYAKAYSDQMQDMVARGVARKLTDEEMRNYEGPVHYIPHHEVLRPESKSTPIRIVFNSSASYMGHVLNDYYAKGPDVLNDLFGILLRFREKPVAIVGDISKMYNSVLISELDQMTHRFLWRNMNPDKNPDHYCLQTVTFGDRPSGIIAMTALHKTAEMLESEYPEAAAMLIHDSYVDDVIHSCDTVSEALRKLTDTGEILKVGGFQIKQWVISGDHDKVDDKKLVDTEMEKVLGMRWEPKKDQFIFKVSINFSKKYKKVHTEPNLTVDDIIKKAPNSLTKRMILSQVASLYDPLGLATPFTMRCKLLLRQLITLKNENDGVELGWDDPIPYQMYNQWIYLFTEMYELEKVKFKRCVRPDTAVGNPILVMYSDASNAAYATCAYVRFKLQSCTYSSQLLAAKSRVAPVRQITIPRLELCAAALSARMRKVIEKESRFEFEEVLHLTDSMIVRSQIQKESHGFGTFVATRIVEIQALTNTDEWWWTTSTDNAADFATRPQHPSKMGSDSLWQTGPKYLTLSKEQWPISQPCIQELPDRSCITLTCDVKINHGQEASIINIKCFSSYERMINTTAMILLLCKRKSFKGLLHNLTSADLKQAENYWIKIVQREFAGDWEKRFKRSGPCVNENGIITVGERISKWLKDDWNQDKFILLSRSNPFTILYIQHLHNNNHGGVDLTLAKLQRKFWVPGARKVIKLIKEKCVICKKIDKPRMEQQMGQLPDKRLKPSPAFYNTALDLFGPILIRDTVKRRSRAKVYGVIFTCFTCRAVYLDLTEGYDTDSFLSTFRRFVSIRGYPQTIHSDMGTQLTAASKEIRNMMGKWNTSQISTFSLNQGTTWSFNKSANAPWQNGICEALIKTVKRLLVIAVGECVLSFGELQTVLFEVANLLNERPIGLKPGYDIDMGAYLCPNDLLLGRSSNKVPSGPMGNEPDVRKRFTIIQTIVTTFWKRWMRDYFPTLLVRHKWHTERRNLQKGDIVLVQDNDLVRGNWRLAQVFQANAGKDGKVRDVVLGYKLYAVVMNIKEEKTDW</sequence>
<dbReference type="GO" id="GO:0003676">
    <property type="term" value="F:nucleic acid binding"/>
    <property type="evidence" value="ECO:0007669"/>
    <property type="project" value="InterPro"/>
</dbReference>
<evidence type="ECO:0000313" key="5">
    <source>
        <dbReference type="EMBL" id="KAK3893725.1"/>
    </source>
</evidence>
<evidence type="ECO:0000256" key="2">
    <source>
        <dbReference type="SAM" id="MobiDB-lite"/>
    </source>
</evidence>
<dbReference type="SUPFAM" id="SSF53098">
    <property type="entry name" value="Ribonuclease H-like"/>
    <property type="match status" value="1"/>
</dbReference>
<feature type="domain" description="CCHC-type" evidence="3">
    <location>
        <begin position="107"/>
        <end position="122"/>
    </location>
</feature>
<dbReference type="PROSITE" id="PS50994">
    <property type="entry name" value="INTEGRASE"/>
    <property type="match status" value="1"/>
</dbReference>
<dbReference type="InterPro" id="IPR043502">
    <property type="entry name" value="DNA/RNA_pol_sf"/>
</dbReference>
<dbReference type="GO" id="GO:0008270">
    <property type="term" value="F:zinc ion binding"/>
    <property type="evidence" value="ECO:0007669"/>
    <property type="project" value="UniProtKB-KW"/>
</dbReference>
<dbReference type="EMBL" id="JAWQEG010000180">
    <property type="protein sequence ID" value="KAK3893725.1"/>
    <property type="molecule type" value="Genomic_DNA"/>
</dbReference>
<evidence type="ECO:0000313" key="6">
    <source>
        <dbReference type="Proteomes" id="UP001286313"/>
    </source>
</evidence>
<dbReference type="Pfam" id="PF17921">
    <property type="entry name" value="Integrase_H2C2"/>
    <property type="match status" value="1"/>
</dbReference>
<proteinExistence type="predicted"/>
<dbReference type="Gene3D" id="1.10.340.70">
    <property type="match status" value="1"/>
</dbReference>
<keyword evidence="1" id="KW-0862">Zinc</keyword>
<evidence type="ECO:0000259" key="3">
    <source>
        <dbReference type="PROSITE" id="PS50158"/>
    </source>
</evidence>
<comment type="caution">
    <text evidence="5">The sequence shown here is derived from an EMBL/GenBank/DDBJ whole genome shotgun (WGS) entry which is preliminary data.</text>
</comment>
<evidence type="ECO:0000256" key="1">
    <source>
        <dbReference type="PROSITE-ProRule" id="PRU00047"/>
    </source>
</evidence>
<organism evidence="5 6">
    <name type="scientific">Petrolisthes cinctipes</name>
    <name type="common">Flat porcelain crab</name>
    <dbReference type="NCBI Taxonomy" id="88211"/>
    <lineage>
        <taxon>Eukaryota</taxon>
        <taxon>Metazoa</taxon>
        <taxon>Ecdysozoa</taxon>
        <taxon>Arthropoda</taxon>
        <taxon>Crustacea</taxon>
        <taxon>Multicrustacea</taxon>
        <taxon>Malacostraca</taxon>
        <taxon>Eumalacostraca</taxon>
        <taxon>Eucarida</taxon>
        <taxon>Decapoda</taxon>
        <taxon>Pleocyemata</taxon>
        <taxon>Anomura</taxon>
        <taxon>Galatheoidea</taxon>
        <taxon>Porcellanidae</taxon>
        <taxon>Petrolisthes</taxon>
    </lineage>
</organism>
<dbReference type="InterPro" id="IPR012337">
    <property type="entry name" value="RNaseH-like_sf"/>
</dbReference>
<protein>
    <submittedName>
        <fullName evidence="5">Uncharacterized protein</fullName>
    </submittedName>
</protein>
<dbReference type="InterPro" id="IPR001878">
    <property type="entry name" value="Znf_CCHC"/>
</dbReference>
<dbReference type="Pfam" id="PF05380">
    <property type="entry name" value="Peptidase_A17"/>
    <property type="match status" value="1"/>
</dbReference>
<dbReference type="InterPro" id="IPR041588">
    <property type="entry name" value="Integrase_H2C2"/>
</dbReference>
<feature type="compositionally biased region" description="Polar residues" evidence="2">
    <location>
        <begin position="1"/>
        <end position="11"/>
    </location>
</feature>
<evidence type="ECO:0000259" key="4">
    <source>
        <dbReference type="PROSITE" id="PS50994"/>
    </source>
</evidence>
<feature type="region of interest" description="Disordered" evidence="2">
    <location>
        <begin position="1"/>
        <end position="22"/>
    </location>
</feature>